<keyword evidence="2" id="KW-1185">Reference proteome</keyword>
<name>A0ACC2MEW0_PERAE</name>
<evidence type="ECO:0000313" key="2">
    <source>
        <dbReference type="Proteomes" id="UP001234297"/>
    </source>
</evidence>
<dbReference type="Proteomes" id="UP001234297">
    <property type="component" value="Chromosome 2"/>
</dbReference>
<comment type="caution">
    <text evidence="1">The sequence shown here is derived from an EMBL/GenBank/DDBJ whole genome shotgun (WGS) entry which is preliminary data.</text>
</comment>
<evidence type="ECO:0000313" key="1">
    <source>
        <dbReference type="EMBL" id="KAJ8643697.1"/>
    </source>
</evidence>
<protein>
    <submittedName>
        <fullName evidence="1">Uncharacterized protein</fullName>
    </submittedName>
</protein>
<reference evidence="1 2" key="1">
    <citation type="journal article" date="2022" name="Hortic Res">
        <title>A haplotype resolved chromosomal level avocado genome allows analysis of novel avocado genes.</title>
        <authorList>
            <person name="Nath O."/>
            <person name="Fletcher S.J."/>
            <person name="Hayward A."/>
            <person name="Shaw L.M."/>
            <person name="Masouleh A.K."/>
            <person name="Furtado A."/>
            <person name="Henry R.J."/>
            <person name="Mitter N."/>
        </authorList>
    </citation>
    <scope>NUCLEOTIDE SEQUENCE [LARGE SCALE GENOMIC DNA]</scope>
    <source>
        <strain evidence="2">cv. Hass</strain>
    </source>
</reference>
<dbReference type="EMBL" id="CM056810">
    <property type="protein sequence ID" value="KAJ8643697.1"/>
    <property type="molecule type" value="Genomic_DNA"/>
</dbReference>
<proteinExistence type="predicted"/>
<sequence>MCPFLLSLNYSAGLKQRRPCSLYFGWKKQKEGSCNFFERENAMKVQRGRRLALEWSNGDASDAVRLGHEIDGWPTVMLGVESRGRERPIGESAGAKVGARVPVWVEIG</sequence>
<organism evidence="1 2">
    <name type="scientific">Persea americana</name>
    <name type="common">Avocado</name>
    <dbReference type="NCBI Taxonomy" id="3435"/>
    <lineage>
        <taxon>Eukaryota</taxon>
        <taxon>Viridiplantae</taxon>
        <taxon>Streptophyta</taxon>
        <taxon>Embryophyta</taxon>
        <taxon>Tracheophyta</taxon>
        <taxon>Spermatophyta</taxon>
        <taxon>Magnoliopsida</taxon>
        <taxon>Magnoliidae</taxon>
        <taxon>Laurales</taxon>
        <taxon>Lauraceae</taxon>
        <taxon>Persea</taxon>
    </lineage>
</organism>
<accession>A0ACC2MEW0</accession>
<gene>
    <name evidence="1" type="ORF">MRB53_005445</name>
</gene>